<evidence type="ECO:0000256" key="11">
    <source>
        <dbReference type="ARBA" id="ARBA00023160"/>
    </source>
</evidence>
<reference evidence="14 15" key="1">
    <citation type="journal article" date="2013" name="BMC Genomics">
        <title>Reconstruction of the lipid metabolism for the microalga Monoraphidium neglectum from its genome sequence reveals characteristics suitable for biofuel production.</title>
        <authorList>
            <person name="Bogen C."/>
            <person name="Al-Dilaimi A."/>
            <person name="Albersmeier A."/>
            <person name="Wichmann J."/>
            <person name="Grundmann M."/>
            <person name="Rupp O."/>
            <person name="Lauersen K.J."/>
            <person name="Blifernez-Klassen O."/>
            <person name="Kalinowski J."/>
            <person name="Goesmann A."/>
            <person name="Mussgnug J.H."/>
            <person name="Kruse O."/>
        </authorList>
    </citation>
    <scope>NUCLEOTIDE SEQUENCE [LARGE SCALE GENOMIC DNA]</scope>
    <source>
        <strain evidence="14 15">SAG 48.87</strain>
    </source>
</reference>
<keyword evidence="10 13" id="KW-0472">Membrane</keyword>
<dbReference type="GO" id="GO:0030497">
    <property type="term" value="P:fatty acid elongation"/>
    <property type="evidence" value="ECO:0007669"/>
    <property type="project" value="TreeGrafter"/>
</dbReference>
<feature type="transmembrane region" description="Helical" evidence="13">
    <location>
        <begin position="90"/>
        <end position="111"/>
    </location>
</feature>
<proteinExistence type="inferred from homology"/>
<comment type="caution">
    <text evidence="13">Lacks conserved residue(s) required for the propagation of feature annotation.</text>
</comment>
<evidence type="ECO:0000313" key="15">
    <source>
        <dbReference type="Proteomes" id="UP000054498"/>
    </source>
</evidence>
<evidence type="ECO:0000313" key="14">
    <source>
        <dbReference type="EMBL" id="KIY98543.1"/>
    </source>
</evidence>
<evidence type="ECO:0000256" key="7">
    <source>
        <dbReference type="ARBA" id="ARBA00022832"/>
    </source>
</evidence>
<keyword evidence="6 13" id="KW-0812">Transmembrane</keyword>
<keyword evidence="9 13" id="KW-0443">Lipid metabolism</keyword>
<comment type="function">
    <text evidence="13">Catalyzes the third of the four reactions of the long-chain fatty acids elongation cycle. This endoplasmic reticulum-bound enzymatic process, allows the addition of two carbons to the chain of long- and very long-chain fatty acids/VLCFAs per cycle. This enzyme catalyzes the dehydration of the 3-hydroxyacyl-CoA intermediate into trans-2,3-enoyl-CoA, within each cycle of fatty acid elongation. Thereby, it participates to the production of VLCFAs of different chain lengths that are involved in multiple biological processes as precursors of membrane lipids and lipid mediators.</text>
</comment>
<gene>
    <name evidence="14" type="ORF">MNEG_9418</name>
</gene>
<keyword evidence="12 13" id="KW-0456">Lyase</keyword>
<dbReference type="OrthoDB" id="46988at2759"/>
<evidence type="ECO:0000256" key="2">
    <source>
        <dbReference type="ARBA" id="ARBA00005194"/>
    </source>
</evidence>
<evidence type="ECO:0000256" key="3">
    <source>
        <dbReference type="ARBA" id="ARBA00007811"/>
    </source>
</evidence>
<evidence type="ECO:0000256" key="1">
    <source>
        <dbReference type="ARBA" id="ARBA00004141"/>
    </source>
</evidence>
<dbReference type="InterPro" id="IPR007482">
    <property type="entry name" value="Tyr_Pase-like_PTPLA"/>
</dbReference>
<keyword evidence="7 13" id="KW-0276">Fatty acid metabolism</keyword>
<evidence type="ECO:0000256" key="10">
    <source>
        <dbReference type="ARBA" id="ARBA00023136"/>
    </source>
</evidence>
<dbReference type="GO" id="GO:0005789">
    <property type="term" value="C:endoplasmic reticulum membrane"/>
    <property type="evidence" value="ECO:0007669"/>
    <property type="project" value="UniProtKB-SubCell"/>
</dbReference>
<sequence>MQMIAFVEIVHAATGLVPSSPLNTFMQWLGRSNALYRIAQAIPELHANPAAPLMLACWSLGEVVRYPWYAATAANACPGWLTWLRYSAFIPIYPTGVVTEMVLMYLALPFIRDRGLFSVFMPNNYNFAFDYATFIAVVLLLYPYLWWGLYSTLLRQRRKKLSPPPTAAAKTD</sequence>
<comment type="pathway">
    <text evidence="2 13">Lipid metabolism; fatty acid biosynthesis.</text>
</comment>
<dbReference type="RefSeq" id="XP_013897563.1">
    <property type="nucleotide sequence ID" value="XM_014042109.1"/>
</dbReference>
<evidence type="ECO:0000256" key="12">
    <source>
        <dbReference type="ARBA" id="ARBA00023239"/>
    </source>
</evidence>
<dbReference type="Pfam" id="PF04387">
    <property type="entry name" value="PTPLA"/>
    <property type="match status" value="1"/>
</dbReference>
<keyword evidence="11 13" id="KW-0275">Fatty acid biosynthesis</keyword>
<keyword evidence="8 13" id="KW-1133">Transmembrane helix</keyword>
<evidence type="ECO:0000256" key="6">
    <source>
        <dbReference type="ARBA" id="ARBA00022692"/>
    </source>
</evidence>
<keyword evidence="5 13" id="KW-0444">Lipid biosynthesis</keyword>
<dbReference type="GeneID" id="25742293"/>
<dbReference type="PANTHER" id="PTHR11035:SF35">
    <property type="entry name" value="VERY-LONG-CHAIN (3R)-3-HYDROXYACYL-COA DEHYDRATASE"/>
    <property type="match status" value="1"/>
</dbReference>
<keyword evidence="13" id="KW-0256">Endoplasmic reticulum</keyword>
<dbReference type="AlphaFoldDB" id="A0A0D2KSN3"/>
<dbReference type="GO" id="GO:0030148">
    <property type="term" value="P:sphingolipid biosynthetic process"/>
    <property type="evidence" value="ECO:0007669"/>
    <property type="project" value="TreeGrafter"/>
</dbReference>
<dbReference type="Proteomes" id="UP000054498">
    <property type="component" value="Unassembled WGS sequence"/>
</dbReference>
<protein>
    <recommendedName>
        <fullName evidence="4 13">Very-long-chain (3R)-3-hydroxyacyl-CoA dehydratase</fullName>
        <ecNumber evidence="4 13">4.2.1.134</ecNumber>
    </recommendedName>
</protein>
<evidence type="ECO:0000256" key="8">
    <source>
        <dbReference type="ARBA" id="ARBA00022989"/>
    </source>
</evidence>
<evidence type="ECO:0000256" key="13">
    <source>
        <dbReference type="RuleBase" id="RU363109"/>
    </source>
</evidence>
<comment type="catalytic activity">
    <reaction evidence="13">
        <text>a very-long-chain (3R)-3-hydroxyacyl-CoA = a very-long-chain (2E)-enoyl-CoA + H2O</text>
        <dbReference type="Rhea" id="RHEA:45812"/>
        <dbReference type="ChEBI" id="CHEBI:15377"/>
        <dbReference type="ChEBI" id="CHEBI:83728"/>
        <dbReference type="ChEBI" id="CHEBI:85440"/>
        <dbReference type="EC" id="4.2.1.134"/>
    </reaction>
</comment>
<dbReference type="EC" id="4.2.1.134" evidence="4 13"/>
<organism evidence="14 15">
    <name type="scientific">Monoraphidium neglectum</name>
    <dbReference type="NCBI Taxonomy" id="145388"/>
    <lineage>
        <taxon>Eukaryota</taxon>
        <taxon>Viridiplantae</taxon>
        <taxon>Chlorophyta</taxon>
        <taxon>core chlorophytes</taxon>
        <taxon>Chlorophyceae</taxon>
        <taxon>CS clade</taxon>
        <taxon>Sphaeropleales</taxon>
        <taxon>Selenastraceae</taxon>
        <taxon>Monoraphidium</taxon>
    </lineage>
</organism>
<evidence type="ECO:0000256" key="9">
    <source>
        <dbReference type="ARBA" id="ARBA00023098"/>
    </source>
</evidence>
<dbReference type="EMBL" id="KK102147">
    <property type="protein sequence ID" value="KIY98543.1"/>
    <property type="molecule type" value="Genomic_DNA"/>
</dbReference>
<dbReference type="PANTHER" id="PTHR11035">
    <property type="entry name" value="VERY-LONG-CHAIN (3R)-3-HYDROXYACYL-COA DEHYDRATASE"/>
    <property type="match status" value="1"/>
</dbReference>
<comment type="similarity">
    <text evidence="3 13">Belongs to the very long-chain fatty acids dehydratase HACD family.</text>
</comment>
<feature type="transmembrane region" description="Helical" evidence="13">
    <location>
        <begin position="131"/>
        <end position="150"/>
    </location>
</feature>
<dbReference type="KEGG" id="mng:MNEG_9418"/>
<name>A0A0D2KSN3_9CHLO</name>
<dbReference type="STRING" id="145388.A0A0D2KSN3"/>
<keyword evidence="15" id="KW-1185">Reference proteome</keyword>
<accession>A0A0D2KSN3</accession>
<evidence type="ECO:0000256" key="5">
    <source>
        <dbReference type="ARBA" id="ARBA00022516"/>
    </source>
</evidence>
<dbReference type="GO" id="GO:0042761">
    <property type="term" value="P:very long-chain fatty acid biosynthetic process"/>
    <property type="evidence" value="ECO:0007669"/>
    <property type="project" value="TreeGrafter"/>
</dbReference>
<comment type="subcellular location">
    <subcellularLocation>
        <location evidence="13">Endoplasmic reticulum membrane</location>
        <topology evidence="13">Multi-pass membrane protein</topology>
    </subcellularLocation>
    <subcellularLocation>
        <location evidence="1">Membrane</location>
        <topology evidence="1">Multi-pass membrane protein</topology>
    </subcellularLocation>
</comment>
<dbReference type="UniPathway" id="UPA00094"/>
<evidence type="ECO:0000256" key="4">
    <source>
        <dbReference type="ARBA" id="ARBA00013122"/>
    </source>
</evidence>
<dbReference type="GO" id="GO:0102158">
    <property type="term" value="F:very-long-chain (3R)-3-hydroxyacyl-CoA dehydratase activity"/>
    <property type="evidence" value="ECO:0007669"/>
    <property type="project" value="UniProtKB-EC"/>
</dbReference>